<proteinExistence type="predicted"/>
<comment type="caution">
    <text evidence="1">The sequence shown here is derived from an EMBL/GenBank/DDBJ whole genome shotgun (WGS) entry which is preliminary data.</text>
</comment>
<evidence type="ECO:0000313" key="2">
    <source>
        <dbReference type="Proteomes" id="UP000276133"/>
    </source>
</evidence>
<reference evidence="1 2" key="1">
    <citation type="journal article" date="2018" name="Sci. Rep.">
        <title>Genomic signatures of local adaptation to the degree of environmental predictability in rotifers.</title>
        <authorList>
            <person name="Franch-Gras L."/>
            <person name="Hahn C."/>
            <person name="Garcia-Roger E.M."/>
            <person name="Carmona M.J."/>
            <person name="Serra M."/>
            <person name="Gomez A."/>
        </authorList>
    </citation>
    <scope>NUCLEOTIDE SEQUENCE [LARGE SCALE GENOMIC DNA]</scope>
    <source>
        <strain evidence="1">HYR1</strain>
    </source>
</reference>
<gene>
    <name evidence="1" type="ORF">BpHYR1_004995</name>
</gene>
<sequence>MIEHSLYLEMPWLLDIGFNPLMMQAQYLLLIIFAPHLSHNFSSACMFETILSLLDTFSSIGLLASSSSESMPFGAKFDD</sequence>
<dbReference type="AlphaFoldDB" id="A0A3M7S2U3"/>
<dbReference type="Proteomes" id="UP000276133">
    <property type="component" value="Unassembled WGS sequence"/>
</dbReference>
<evidence type="ECO:0000313" key="1">
    <source>
        <dbReference type="EMBL" id="RNA30092.1"/>
    </source>
</evidence>
<dbReference type="EMBL" id="REGN01002125">
    <property type="protein sequence ID" value="RNA30092.1"/>
    <property type="molecule type" value="Genomic_DNA"/>
</dbReference>
<name>A0A3M7S2U3_BRAPC</name>
<keyword evidence="2" id="KW-1185">Reference proteome</keyword>
<protein>
    <submittedName>
        <fullName evidence="1">Uncharacterized protein</fullName>
    </submittedName>
</protein>
<organism evidence="1 2">
    <name type="scientific">Brachionus plicatilis</name>
    <name type="common">Marine rotifer</name>
    <name type="synonym">Brachionus muelleri</name>
    <dbReference type="NCBI Taxonomy" id="10195"/>
    <lineage>
        <taxon>Eukaryota</taxon>
        <taxon>Metazoa</taxon>
        <taxon>Spiralia</taxon>
        <taxon>Gnathifera</taxon>
        <taxon>Rotifera</taxon>
        <taxon>Eurotatoria</taxon>
        <taxon>Monogononta</taxon>
        <taxon>Pseudotrocha</taxon>
        <taxon>Ploima</taxon>
        <taxon>Brachionidae</taxon>
        <taxon>Brachionus</taxon>
    </lineage>
</organism>
<accession>A0A3M7S2U3</accession>